<name>A0A9P9XI58_9PEZI</name>
<sequence>MTVLLHHFGLLVCSPTPWSKKGRAASSNTAQQQARPPIHLKEPQAAANGSIIPHQSAPDTSY</sequence>
<evidence type="ECO:0000313" key="3">
    <source>
        <dbReference type="Proteomes" id="UP001056436"/>
    </source>
</evidence>
<gene>
    <name evidence="2" type="ORF">CABS02_06202</name>
</gene>
<evidence type="ECO:0000313" key="2">
    <source>
        <dbReference type="EMBL" id="KAI3553602.1"/>
    </source>
</evidence>
<protein>
    <submittedName>
        <fullName evidence="2">Uncharacterized protein</fullName>
    </submittedName>
</protein>
<dbReference type="Proteomes" id="UP001056436">
    <property type="component" value="Unassembled WGS sequence"/>
</dbReference>
<comment type="caution">
    <text evidence="2">The sequence shown here is derived from an EMBL/GenBank/DDBJ whole genome shotgun (WGS) entry which is preliminary data.</text>
</comment>
<organism evidence="2 3">
    <name type="scientific">Colletotrichum abscissum</name>
    <dbReference type="NCBI Taxonomy" id="1671311"/>
    <lineage>
        <taxon>Eukaryota</taxon>
        <taxon>Fungi</taxon>
        <taxon>Dikarya</taxon>
        <taxon>Ascomycota</taxon>
        <taxon>Pezizomycotina</taxon>
        <taxon>Sordariomycetes</taxon>
        <taxon>Hypocreomycetidae</taxon>
        <taxon>Glomerellales</taxon>
        <taxon>Glomerellaceae</taxon>
        <taxon>Colletotrichum</taxon>
        <taxon>Colletotrichum acutatum species complex</taxon>
    </lineage>
</organism>
<accession>A0A9P9XI58</accession>
<proteinExistence type="predicted"/>
<feature type="region of interest" description="Disordered" evidence="1">
    <location>
        <begin position="16"/>
        <end position="62"/>
    </location>
</feature>
<feature type="compositionally biased region" description="Polar residues" evidence="1">
    <location>
        <begin position="25"/>
        <end position="34"/>
    </location>
</feature>
<keyword evidence="3" id="KW-1185">Reference proteome</keyword>
<dbReference type="OrthoDB" id="10409254at2759"/>
<evidence type="ECO:0000256" key="1">
    <source>
        <dbReference type="SAM" id="MobiDB-lite"/>
    </source>
</evidence>
<dbReference type="AlphaFoldDB" id="A0A9P9XI58"/>
<reference evidence="2" key="1">
    <citation type="submission" date="2019-01" db="EMBL/GenBank/DDBJ databases">
        <title>Colletotrichum abscissum LGMF1257.</title>
        <authorList>
            <person name="Baroncelli R."/>
        </authorList>
    </citation>
    <scope>NUCLEOTIDE SEQUENCE</scope>
    <source>
        <strain evidence="2">Ca142</strain>
    </source>
</reference>
<dbReference type="EMBL" id="SDAQ01000029">
    <property type="protein sequence ID" value="KAI3553602.1"/>
    <property type="molecule type" value="Genomic_DNA"/>
</dbReference>